<dbReference type="EMBL" id="AP023174">
    <property type="protein sequence ID" value="BCF88714.1"/>
    <property type="molecule type" value="Genomic_DNA"/>
</dbReference>
<dbReference type="RefSeq" id="WP_180719703.1">
    <property type="nucleotide sequence ID" value="NZ_AP023174.1"/>
</dbReference>
<evidence type="ECO:0000313" key="1">
    <source>
        <dbReference type="EMBL" id="BCF88714.1"/>
    </source>
</evidence>
<proteinExistence type="predicted"/>
<gene>
    <name evidence="1" type="ORF">PPGU16_17810</name>
</gene>
<sequence>MTTSEKFDQWAIIELFGHARIAGRVTEQTLGGCAFVRVDVPAFEAVGHSHATQAFTKLFGQGAIYSMSFVDEAAAKMVGRQLRIQPIDTYSLRQAMQDLPVDTGRDRLQSSFLEDQAS</sequence>
<protein>
    <submittedName>
        <fullName evidence="1">Uncharacterized protein</fullName>
    </submittedName>
</protein>
<dbReference type="Proteomes" id="UP000510888">
    <property type="component" value="Chromosome 1"/>
</dbReference>
<dbReference type="KEGG" id="plad:PPGU16_17810"/>
<name>A0A7I8BJ13_9BURK</name>
<organism evidence="1 2">
    <name type="scientific">Paraburkholderia largidicola</name>
    <dbReference type="NCBI Taxonomy" id="3014751"/>
    <lineage>
        <taxon>Bacteria</taxon>
        <taxon>Pseudomonadati</taxon>
        <taxon>Pseudomonadota</taxon>
        <taxon>Betaproteobacteria</taxon>
        <taxon>Burkholderiales</taxon>
        <taxon>Burkholderiaceae</taxon>
        <taxon>Paraburkholderia</taxon>
    </lineage>
</organism>
<dbReference type="AlphaFoldDB" id="A0A7I8BJ13"/>
<accession>A0A7I8BJ13</accession>
<reference evidence="1 2" key="1">
    <citation type="journal article" date="2020" name="Genes (Basel)">
        <title>Genomic Comparison of Insect Gut Symbionts from Divergent Burkholderia Subclades.</title>
        <authorList>
            <person name="Takeshita K."/>
            <person name="Kikuchi Y."/>
        </authorList>
    </citation>
    <scope>NUCLEOTIDE SEQUENCE [LARGE SCALE GENOMIC DNA]</scope>
    <source>
        <strain evidence="1 2">PGU16</strain>
    </source>
</reference>
<keyword evidence="2" id="KW-1185">Reference proteome</keyword>
<evidence type="ECO:0000313" key="2">
    <source>
        <dbReference type="Proteomes" id="UP000510888"/>
    </source>
</evidence>